<sequence length="159" mass="16801">MSTPTSTAEPIRQAALQAVQAPPVMGDPAMSGLHDAQAGAPLLASDEGGAPAFWLVPLLQGEHACGYVRVDLGGRVAQVSAFGAGPRDLAAWPQATYFSAPPQRLIDGVRARHPGVTLGAARFSFDASPARWAWRIAIGEQLVAYITPTGWYERPSGRR</sequence>
<protein>
    <submittedName>
        <fullName evidence="1">Uncharacterized protein</fullName>
    </submittedName>
</protein>
<organism evidence="1 2">
    <name type="scientific">Pelomonas parva</name>
    <dbReference type="NCBI Taxonomy" id="3299032"/>
    <lineage>
        <taxon>Bacteria</taxon>
        <taxon>Pseudomonadati</taxon>
        <taxon>Pseudomonadota</taxon>
        <taxon>Betaproteobacteria</taxon>
        <taxon>Burkholderiales</taxon>
        <taxon>Sphaerotilaceae</taxon>
        <taxon>Roseateles</taxon>
    </lineage>
</organism>
<keyword evidence="2" id="KW-1185">Reference proteome</keyword>
<proteinExistence type="predicted"/>
<evidence type="ECO:0000313" key="2">
    <source>
        <dbReference type="Proteomes" id="UP001606210"/>
    </source>
</evidence>
<reference evidence="1 2" key="1">
    <citation type="submission" date="2024-08" db="EMBL/GenBank/DDBJ databases">
        <authorList>
            <person name="Lu H."/>
        </authorList>
    </citation>
    <scope>NUCLEOTIDE SEQUENCE [LARGE SCALE GENOMIC DNA]</scope>
    <source>
        <strain evidence="1 2">LYH14W</strain>
    </source>
</reference>
<comment type="caution">
    <text evidence="1">The sequence shown here is derived from an EMBL/GenBank/DDBJ whole genome shotgun (WGS) entry which is preliminary data.</text>
</comment>
<dbReference type="Proteomes" id="UP001606210">
    <property type="component" value="Unassembled WGS sequence"/>
</dbReference>
<name>A0ABW7F7M3_9BURK</name>
<dbReference type="RefSeq" id="WP_394482661.1">
    <property type="nucleotide sequence ID" value="NZ_JBIGHV010000009.1"/>
</dbReference>
<dbReference type="EMBL" id="JBIGHV010000009">
    <property type="protein sequence ID" value="MFG6432628.1"/>
    <property type="molecule type" value="Genomic_DNA"/>
</dbReference>
<accession>A0ABW7F7M3</accession>
<evidence type="ECO:0000313" key="1">
    <source>
        <dbReference type="EMBL" id="MFG6432628.1"/>
    </source>
</evidence>
<gene>
    <name evidence="1" type="ORF">ACG00Y_22110</name>
</gene>